<dbReference type="GO" id="GO:0005125">
    <property type="term" value="F:cytokine activity"/>
    <property type="evidence" value="ECO:0000318"/>
    <property type="project" value="GO_Central"/>
</dbReference>
<evidence type="ECO:0000313" key="19">
    <source>
        <dbReference type="RefSeq" id="XP_035669472.1"/>
    </source>
</evidence>
<evidence type="ECO:0000256" key="10">
    <source>
        <dbReference type="RuleBase" id="RU000354"/>
    </source>
</evidence>
<evidence type="ECO:0000313" key="20">
    <source>
        <dbReference type="RefSeq" id="XP_035669473.1"/>
    </source>
</evidence>
<reference evidence="15 16" key="2">
    <citation type="submission" date="2025-04" db="UniProtKB">
        <authorList>
            <consortium name="RefSeq"/>
        </authorList>
    </citation>
    <scope>IDENTIFICATION</scope>
    <source>
        <strain evidence="15 16">S238N-H82</strain>
        <tissue evidence="15 16">Testes</tissue>
    </source>
</reference>
<evidence type="ECO:0000313" key="17">
    <source>
        <dbReference type="RefSeq" id="XP_035669470.1"/>
    </source>
</evidence>
<dbReference type="OMA" id="ITMRAES"/>
<dbReference type="InterPro" id="IPR001839">
    <property type="entry name" value="TGF-b_C"/>
</dbReference>
<feature type="signal peptide" evidence="12">
    <location>
        <begin position="1"/>
        <end position="18"/>
    </location>
</feature>
<evidence type="ECO:0000256" key="2">
    <source>
        <dbReference type="ARBA" id="ARBA00006656"/>
    </source>
</evidence>
<evidence type="ECO:0000256" key="5">
    <source>
        <dbReference type="ARBA" id="ARBA00022685"/>
    </source>
</evidence>
<keyword evidence="6 12" id="KW-0732">Signal</keyword>
<dbReference type="RefSeq" id="XP_035669468.1">
    <property type="nucleotide sequence ID" value="XM_035813575.1"/>
</dbReference>
<dbReference type="InterPro" id="IPR017948">
    <property type="entry name" value="TGFb_CS"/>
</dbReference>
<dbReference type="Proteomes" id="UP000001554">
    <property type="component" value="Chromosome 3"/>
</dbReference>
<gene>
    <name evidence="15 16 17 18 19 20" type="primary">LOC118411348</name>
</gene>
<keyword evidence="14" id="KW-1185">Reference proteome</keyword>
<dbReference type="InterPro" id="IPR015615">
    <property type="entry name" value="TGF-beta-rel"/>
</dbReference>
<evidence type="ECO:0000256" key="11">
    <source>
        <dbReference type="SAM" id="MobiDB-lite"/>
    </source>
</evidence>
<comment type="subcellular location">
    <subcellularLocation>
        <location evidence="1">Secreted</location>
    </subcellularLocation>
</comment>
<organism evidence="14 18">
    <name type="scientific">Branchiostoma floridae</name>
    <name type="common">Florida lancelet</name>
    <name type="synonym">Amphioxus</name>
    <dbReference type="NCBI Taxonomy" id="7739"/>
    <lineage>
        <taxon>Eukaryota</taxon>
        <taxon>Metazoa</taxon>
        <taxon>Chordata</taxon>
        <taxon>Cephalochordata</taxon>
        <taxon>Leptocardii</taxon>
        <taxon>Amphioxiformes</taxon>
        <taxon>Branchiostomatidae</taxon>
        <taxon>Branchiostoma</taxon>
    </lineage>
</organism>
<dbReference type="SUPFAM" id="SSF57501">
    <property type="entry name" value="Cystine-knot cytokines"/>
    <property type="match status" value="1"/>
</dbReference>
<comment type="similarity">
    <text evidence="2 10">Belongs to the TGF-beta family.</text>
</comment>
<keyword evidence="9" id="KW-0325">Glycoprotein</keyword>
<sequence length="456" mass="52013">MARGLYIAAVLFLHAAVAIQYWENPTLDYERHSPFGGEDTSRMWPKEMPHNMQGLDLFSEIYESPPRFMLELYERTTNGILDDESAKFYLKGNTVRSMNPGIRRLGNDGQIMYLFNSSSIPRTETVISAEIRFFLPRARLRQYARTPIEEPDYWQVTLLSIPPAGGGASATTQTRNITMFSYGWQVEDVGRAINLSREHQSLLGFIITYRGGSGVQPRLRRPRHPSYPFLVVFANDSNTDITEDDGTNIPMSNSRSDVARTDNRRRAGAEVASRGRRPRAIFDNEIPEDDGEDTERYDRRSMMKALKPRSKQRRKKNRRRNRGRKRKLIRIPVGNSGDRSTDEEDDTQETPVVCSRRPMRVDFADIGWSDWIISPKAFDAYYCAGTCDFPMSKVMKPSNHATIQSIMRTVGITSGVPSPCCVPDKLSSLSILYFDENRNVVLKVYPNMSVESCACR</sequence>
<dbReference type="PROSITE" id="PS00250">
    <property type="entry name" value="TGF_BETA_1"/>
    <property type="match status" value="1"/>
</dbReference>
<protein>
    <submittedName>
        <fullName evidence="15 16">Bone morphogenetic protein 3-like</fullName>
    </submittedName>
</protein>
<dbReference type="SMART" id="SM00204">
    <property type="entry name" value="TGFB"/>
    <property type="match status" value="1"/>
</dbReference>
<feature type="chain" id="PRO_5044699045" evidence="12">
    <location>
        <begin position="19"/>
        <end position="456"/>
    </location>
</feature>
<evidence type="ECO:0000259" key="13">
    <source>
        <dbReference type="PROSITE" id="PS51362"/>
    </source>
</evidence>
<dbReference type="GO" id="GO:0008083">
    <property type="term" value="F:growth factor activity"/>
    <property type="evidence" value="ECO:0007669"/>
    <property type="project" value="UniProtKB-KW"/>
</dbReference>
<dbReference type="RefSeq" id="XP_035669471.1">
    <property type="nucleotide sequence ID" value="XM_035813578.1"/>
</dbReference>
<evidence type="ECO:0000256" key="9">
    <source>
        <dbReference type="ARBA" id="ARBA00023180"/>
    </source>
</evidence>
<keyword evidence="3" id="KW-0202">Cytokine</keyword>
<keyword evidence="4" id="KW-0964">Secreted</keyword>
<evidence type="ECO:0000313" key="16">
    <source>
        <dbReference type="RefSeq" id="XP_035669469.1"/>
    </source>
</evidence>
<evidence type="ECO:0000256" key="1">
    <source>
        <dbReference type="ARBA" id="ARBA00004613"/>
    </source>
</evidence>
<name>A0A9J7MJR3_BRAFL</name>
<keyword evidence="8" id="KW-1015">Disulfide bond</keyword>
<proteinExistence type="inferred from homology"/>
<evidence type="ECO:0000313" key="14">
    <source>
        <dbReference type="Proteomes" id="UP000001554"/>
    </source>
</evidence>
<dbReference type="RefSeq" id="XP_035669472.1">
    <property type="nucleotide sequence ID" value="XM_035813579.1"/>
</dbReference>
<evidence type="ECO:0000256" key="12">
    <source>
        <dbReference type="SAM" id="SignalP"/>
    </source>
</evidence>
<dbReference type="GO" id="GO:0005615">
    <property type="term" value="C:extracellular space"/>
    <property type="evidence" value="ECO:0000318"/>
    <property type="project" value="GO_Central"/>
</dbReference>
<evidence type="ECO:0000256" key="4">
    <source>
        <dbReference type="ARBA" id="ARBA00022525"/>
    </source>
</evidence>
<evidence type="ECO:0000313" key="15">
    <source>
        <dbReference type="RefSeq" id="XP_035669468.1"/>
    </source>
</evidence>
<dbReference type="RefSeq" id="XP_035669469.1">
    <property type="nucleotide sequence ID" value="XM_035813576.1"/>
</dbReference>
<dbReference type="Pfam" id="PF00019">
    <property type="entry name" value="TGF_beta"/>
    <property type="match status" value="1"/>
</dbReference>
<reference evidence="14" key="1">
    <citation type="journal article" date="2020" name="Nat. Ecol. Evol.">
        <title>Deeply conserved synteny resolves early events in vertebrate evolution.</title>
        <authorList>
            <person name="Simakov O."/>
            <person name="Marletaz F."/>
            <person name="Yue J.X."/>
            <person name="O'Connell B."/>
            <person name="Jenkins J."/>
            <person name="Brandt A."/>
            <person name="Calef R."/>
            <person name="Tung C.H."/>
            <person name="Huang T.K."/>
            <person name="Schmutz J."/>
            <person name="Satoh N."/>
            <person name="Yu J.K."/>
            <person name="Putnam N.H."/>
            <person name="Green R.E."/>
            <person name="Rokhsar D.S."/>
        </authorList>
    </citation>
    <scope>NUCLEOTIDE SEQUENCE [LARGE SCALE GENOMIC DNA]</scope>
    <source>
        <strain evidence="14">S238N-H82</strain>
    </source>
</reference>
<dbReference type="FunFam" id="2.10.90.10:FF:000008">
    <property type="entry name" value="Bone morphogenetic protein 3"/>
    <property type="match status" value="1"/>
</dbReference>
<dbReference type="KEGG" id="bfo:118411348"/>
<dbReference type="PROSITE" id="PS51362">
    <property type="entry name" value="TGF_BETA_2"/>
    <property type="match status" value="1"/>
</dbReference>
<evidence type="ECO:0000313" key="18">
    <source>
        <dbReference type="RefSeq" id="XP_035669471.1"/>
    </source>
</evidence>
<dbReference type="CDD" id="cd13763">
    <property type="entry name" value="TGF_beta_BMP3_like"/>
    <property type="match status" value="1"/>
</dbReference>
<dbReference type="Gene3D" id="2.60.120.970">
    <property type="match status" value="1"/>
</dbReference>
<dbReference type="AlphaFoldDB" id="A0A9J7MJR3"/>
<keyword evidence="7 10" id="KW-0339">Growth factor</keyword>
<dbReference type="RefSeq" id="XP_035669473.1">
    <property type="nucleotide sequence ID" value="XM_035813580.1"/>
</dbReference>
<dbReference type="Gene3D" id="2.10.90.10">
    <property type="entry name" value="Cystine-knot cytokines"/>
    <property type="match status" value="1"/>
</dbReference>
<dbReference type="OrthoDB" id="5987191at2759"/>
<dbReference type="PANTHER" id="PTHR11848:SF270">
    <property type="entry name" value="BONE MORPHOGENETIC PROTEIN 3-LIKE"/>
    <property type="match status" value="1"/>
</dbReference>
<dbReference type="PANTHER" id="PTHR11848">
    <property type="entry name" value="TGF-BETA FAMILY"/>
    <property type="match status" value="1"/>
</dbReference>
<dbReference type="GO" id="GO:0007178">
    <property type="term" value="P:cell surface receptor protein serine/threonine kinase signaling pathway"/>
    <property type="evidence" value="ECO:0000318"/>
    <property type="project" value="GO_Central"/>
</dbReference>
<evidence type="ECO:0000256" key="3">
    <source>
        <dbReference type="ARBA" id="ARBA00022514"/>
    </source>
</evidence>
<evidence type="ECO:0000256" key="7">
    <source>
        <dbReference type="ARBA" id="ARBA00023030"/>
    </source>
</evidence>
<accession>A0A9J7MJR3</accession>
<keyword evidence="5" id="KW-0165">Cleavage on pair of basic residues</keyword>
<dbReference type="InterPro" id="IPR029034">
    <property type="entry name" value="Cystine-knot_cytokine"/>
</dbReference>
<feature type="region of interest" description="Disordered" evidence="11">
    <location>
        <begin position="240"/>
        <end position="351"/>
    </location>
</feature>
<evidence type="ECO:0000256" key="8">
    <source>
        <dbReference type="ARBA" id="ARBA00023157"/>
    </source>
</evidence>
<dbReference type="RefSeq" id="XP_035669470.1">
    <property type="nucleotide sequence ID" value="XM_035813577.1"/>
</dbReference>
<feature type="domain" description="TGF-beta family profile" evidence="13">
    <location>
        <begin position="336"/>
        <end position="456"/>
    </location>
</feature>
<feature type="compositionally biased region" description="Basic and acidic residues" evidence="11">
    <location>
        <begin position="257"/>
        <end position="268"/>
    </location>
</feature>
<feature type="compositionally biased region" description="Basic residues" evidence="11">
    <location>
        <begin position="306"/>
        <end position="329"/>
    </location>
</feature>
<evidence type="ECO:0000256" key="6">
    <source>
        <dbReference type="ARBA" id="ARBA00022729"/>
    </source>
</evidence>
<dbReference type="GeneID" id="118411348"/>